<dbReference type="PROSITE" id="PS51257">
    <property type="entry name" value="PROKAR_LIPOPROTEIN"/>
    <property type="match status" value="1"/>
</dbReference>
<comment type="caution">
    <text evidence="2">The sequence shown here is derived from an EMBL/GenBank/DDBJ whole genome shotgun (WGS) entry which is preliminary data.</text>
</comment>
<sequence length="120" mass="13264">MKPMFGLLVLVWTVSMFFACTENKETGGLFKLDEAGPEYTALAYAHMKKFLAADPVDSVKIDGAKMYINVTKEMPDSLYKELARRAALELNKFKQKKLGYTGITVICVNDNGAVAHALVP</sequence>
<feature type="signal peptide" evidence="1">
    <location>
        <begin position="1"/>
        <end position="19"/>
    </location>
</feature>
<evidence type="ECO:0000256" key="1">
    <source>
        <dbReference type="SAM" id="SignalP"/>
    </source>
</evidence>
<dbReference type="Proteomes" id="UP000179243">
    <property type="component" value="Unassembled WGS sequence"/>
</dbReference>
<organism evidence="2 3">
    <name type="scientific">Candidatus Raymondbacteria bacterium RIFOXYD12_FULL_49_13</name>
    <dbReference type="NCBI Taxonomy" id="1817890"/>
    <lineage>
        <taxon>Bacteria</taxon>
        <taxon>Raymondiibacteriota</taxon>
    </lineage>
</organism>
<name>A0A1F7FEW6_UNCRA</name>
<accession>A0A1F7FEW6</accession>
<gene>
    <name evidence="2" type="ORF">A2519_10415</name>
</gene>
<evidence type="ECO:0000313" key="3">
    <source>
        <dbReference type="Proteomes" id="UP000179243"/>
    </source>
</evidence>
<keyword evidence="1" id="KW-0732">Signal</keyword>
<dbReference type="EMBL" id="MFYX01000059">
    <property type="protein sequence ID" value="OGK05239.1"/>
    <property type="molecule type" value="Genomic_DNA"/>
</dbReference>
<reference evidence="2 3" key="1">
    <citation type="journal article" date="2016" name="Nat. Commun.">
        <title>Thousands of microbial genomes shed light on interconnected biogeochemical processes in an aquifer system.</title>
        <authorList>
            <person name="Anantharaman K."/>
            <person name="Brown C.T."/>
            <person name="Hug L.A."/>
            <person name="Sharon I."/>
            <person name="Castelle C.J."/>
            <person name="Probst A.J."/>
            <person name="Thomas B.C."/>
            <person name="Singh A."/>
            <person name="Wilkins M.J."/>
            <person name="Karaoz U."/>
            <person name="Brodie E.L."/>
            <person name="Williams K.H."/>
            <person name="Hubbard S.S."/>
            <person name="Banfield J.F."/>
        </authorList>
    </citation>
    <scope>NUCLEOTIDE SEQUENCE [LARGE SCALE GENOMIC DNA]</scope>
</reference>
<protein>
    <submittedName>
        <fullName evidence="2">Uncharacterized protein</fullName>
    </submittedName>
</protein>
<evidence type="ECO:0000313" key="2">
    <source>
        <dbReference type="EMBL" id="OGK05239.1"/>
    </source>
</evidence>
<proteinExistence type="predicted"/>
<dbReference type="AlphaFoldDB" id="A0A1F7FEW6"/>
<feature type="chain" id="PRO_5009528674" evidence="1">
    <location>
        <begin position="20"/>
        <end position="120"/>
    </location>
</feature>